<name>A0A174QKR2_9FIRM</name>
<keyword evidence="1" id="KW-0812">Transmembrane</keyword>
<dbReference type="Proteomes" id="UP000095413">
    <property type="component" value="Unassembled WGS sequence"/>
</dbReference>
<evidence type="ECO:0000256" key="1">
    <source>
        <dbReference type="SAM" id="Phobius"/>
    </source>
</evidence>
<reference evidence="2 3" key="1">
    <citation type="submission" date="2015-09" db="EMBL/GenBank/DDBJ databases">
        <authorList>
            <consortium name="Pathogen Informatics"/>
        </authorList>
    </citation>
    <scope>NUCLEOTIDE SEQUENCE [LARGE SCALE GENOMIC DNA]</scope>
    <source>
        <strain evidence="2 3">2789STDY5834921</strain>
    </source>
</reference>
<dbReference type="AlphaFoldDB" id="A0A174QKR2"/>
<gene>
    <name evidence="2" type="ORF">ERS852533_02370</name>
</gene>
<feature type="transmembrane region" description="Helical" evidence="1">
    <location>
        <begin position="6"/>
        <end position="24"/>
    </location>
</feature>
<keyword evidence="1" id="KW-1133">Transmembrane helix</keyword>
<proteinExistence type="predicted"/>
<evidence type="ECO:0000313" key="2">
    <source>
        <dbReference type="EMBL" id="CUP73823.1"/>
    </source>
</evidence>
<keyword evidence="1" id="KW-0472">Membrane</keyword>
<organism evidence="2 3">
    <name type="scientific">Blautia obeum</name>
    <dbReference type="NCBI Taxonomy" id="40520"/>
    <lineage>
        <taxon>Bacteria</taxon>
        <taxon>Bacillati</taxon>
        <taxon>Bacillota</taxon>
        <taxon>Clostridia</taxon>
        <taxon>Lachnospirales</taxon>
        <taxon>Lachnospiraceae</taxon>
        <taxon>Blautia</taxon>
    </lineage>
</organism>
<evidence type="ECO:0000313" key="3">
    <source>
        <dbReference type="Proteomes" id="UP000095413"/>
    </source>
</evidence>
<sequence length="31" mass="3530">MKYKKWVCFAGLFVIAVIVGKSLIRKMKGKS</sequence>
<accession>A0A174QKR2</accession>
<protein>
    <submittedName>
        <fullName evidence="2">Uncharacterized protein</fullName>
    </submittedName>
</protein>
<dbReference type="EMBL" id="CZBA01000014">
    <property type="protein sequence ID" value="CUP73823.1"/>
    <property type="molecule type" value="Genomic_DNA"/>
</dbReference>